<comment type="caution">
    <text evidence="2">The sequence shown here is derived from an EMBL/GenBank/DDBJ whole genome shotgun (WGS) entry which is preliminary data.</text>
</comment>
<gene>
    <name evidence="2" type="ORF">E2C01_070694</name>
</gene>
<organism evidence="2 3">
    <name type="scientific">Portunus trituberculatus</name>
    <name type="common">Swimming crab</name>
    <name type="synonym">Neptunus trituberculatus</name>
    <dbReference type="NCBI Taxonomy" id="210409"/>
    <lineage>
        <taxon>Eukaryota</taxon>
        <taxon>Metazoa</taxon>
        <taxon>Ecdysozoa</taxon>
        <taxon>Arthropoda</taxon>
        <taxon>Crustacea</taxon>
        <taxon>Multicrustacea</taxon>
        <taxon>Malacostraca</taxon>
        <taxon>Eumalacostraca</taxon>
        <taxon>Eucarida</taxon>
        <taxon>Decapoda</taxon>
        <taxon>Pleocyemata</taxon>
        <taxon>Brachyura</taxon>
        <taxon>Eubrachyura</taxon>
        <taxon>Portunoidea</taxon>
        <taxon>Portunidae</taxon>
        <taxon>Portuninae</taxon>
        <taxon>Portunus</taxon>
    </lineage>
</organism>
<dbReference type="EMBL" id="VSRR010042996">
    <property type="protein sequence ID" value="MPC76285.1"/>
    <property type="molecule type" value="Genomic_DNA"/>
</dbReference>
<evidence type="ECO:0000313" key="3">
    <source>
        <dbReference type="Proteomes" id="UP000324222"/>
    </source>
</evidence>
<dbReference type="AlphaFoldDB" id="A0A5B7I2B9"/>
<dbReference type="Proteomes" id="UP000324222">
    <property type="component" value="Unassembled WGS sequence"/>
</dbReference>
<sequence>MTCSLSTSSRNVRKSTNLGNLGGPPSILTRVLGNGLPHLARRVDTRFGLPTHNRHAHSPRRGLFRPETSPGEGDASAQNSPVSSLLSPPGHPASLPHYGASSELIDRSSGRTETTTQGAC</sequence>
<feature type="region of interest" description="Disordered" evidence="1">
    <location>
        <begin position="44"/>
        <end position="120"/>
    </location>
</feature>
<name>A0A5B7I2B9_PORTR</name>
<feature type="compositionally biased region" description="Polar residues" evidence="1">
    <location>
        <begin position="111"/>
        <end position="120"/>
    </location>
</feature>
<feature type="compositionally biased region" description="Polar residues" evidence="1">
    <location>
        <begin position="76"/>
        <end position="86"/>
    </location>
</feature>
<proteinExistence type="predicted"/>
<evidence type="ECO:0000256" key="1">
    <source>
        <dbReference type="SAM" id="MobiDB-lite"/>
    </source>
</evidence>
<feature type="compositionally biased region" description="Basic residues" evidence="1">
    <location>
        <begin position="52"/>
        <end position="63"/>
    </location>
</feature>
<keyword evidence="3" id="KW-1185">Reference proteome</keyword>
<protein>
    <submittedName>
        <fullName evidence="2">Uncharacterized protein</fullName>
    </submittedName>
</protein>
<reference evidence="2 3" key="1">
    <citation type="submission" date="2019-05" db="EMBL/GenBank/DDBJ databases">
        <title>Another draft genome of Portunus trituberculatus and its Hox gene families provides insights of decapod evolution.</title>
        <authorList>
            <person name="Jeong J.-H."/>
            <person name="Song I."/>
            <person name="Kim S."/>
            <person name="Choi T."/>
            <person name="Kim D."/>
            <person name="Ryu S."/>
            <person name="Kim W."/>
        </authorList>
    </citation>
    <scope>NUCLEOTIDE SEQUENCE [LARGE SCALE GENOMIC DNA]</scope>
    <source>
        <tissue evidence="2">Muscle</tissue>
    </source>
</reference>
<feature type="compositionally biased region" description="Polar residues" evidence="1">
    <location>
        <begin position="1"/>
        <end position="19"/>
    </location>
</feature>
<evidence type="ECO:0000313" key="2">
    <source>
        <dbReference type="EMBL" id="MPC76285.1"/>
    </source>
</evidence>
<feature type="region of interest" description="Disordered" evidence="1">
    <location>
        <begin position="1"/>
        <end position="26"/>
    </location>
</feature>
<accession>A0A5B7I2B9</accession>